<evidence type="ECO:0000313" key="1">
    <source>
        <dbReference type="EMBL" id="KAF7258129.1"/>
    </source>
</evidence>
<sequence>MILSSLRYSYQNVGFSSSDGFLIPKRNGTPLLRFSHLGYQVWSILGKSVAILYGLQCFENAYIPPDENLSATMTNERLGTSTSEERCLSVSSHYPSVWSLCLDLIKYLVVYLRTEVRLSINFDVHLPSSLNHTKPKG</sequence>
<keyword evidence="2" id="KW-1185">Reference proteome</keyword>
<name>A0A8S9YT08_9TREM</name>
<evidence type="ECO:0000313" key="2">
    <source>
        <dbReference type="Proteomes" id="UP000822476"/>
    </source>
</evidence>
<comment type="caution">
    <text evidence="1">The sequence shown here is derived from an EMBL/GenBank/DDBJ whole genome shotgun (WGS) entry which is preliminary data.</text>
</comment>
<proteinExistence type="predicted"/>
<dbReference type="AlphaFoldDB" id="A0A8S9YT08"/>
<reference evidence="1" key="1">
    <citation type="submission" date="2019-07" db="EMBL/GenBank/DDBJ databases">
        <title>Annotation for the trematode Paragonimus miyazaki's.</title>
        <authorList>
            <person name="Choi Y.-J."/>
        </authorList>
    </citation>
    <scope>NUCLEOTIDE SEQUENCE</scope>
    <source>
        <strain evidence="1">Japan</strain>
    </source>
</reference>
<dbReference type="Proteomes" id="UP000822476">
    <property type="component" value="Unassembled WGS sequence"/>
</dbReference>
<dbReference type="EMBL" id="JTDE01001925">
    <property type="protein sequence ID" value="KAF7258129.1"/>
    <property type="molecule type" value="Genomic_DNA"/>
</dbReference>
<organism evidence="1 2">
    <name type="scientific">Paragonimus skrjabini miyazakii</name>
    <dbReference type="NCBI Taxonomy" id="59628"/>
    <lineage>
        <taxon>Eukaryota</taxon>
        <taxon>Metazoa</taxon>
        <taxon>Spiralia</taxon>
        <taxon>Lophotrochozoa</taxon>
        <taxon>Platyhelminthes</taxon>
        <taxon>Trematoda</taxon>
        <taxon>Digenea</taxon>
        <taxon>Plagiorchiida</taxon>
        <taxon>Troglotremata</taxon>
        <taxon>Troglotrematidae</taxon>
        <taxon>Paragonimus</taxon>
    </lineage>
</organism>
<gene>
    <name evidence="1" type="ORF">EG68_04430</name>
</gene>
<accession>A0A8S9YT08</accession>
<protein>
    <submittedName>
        <fullName evidence="1">Uncharacterized protein</fullName>
    </submittedName>
</protein>